<dbReference type="Proteomes" id="UP000254866">
    <property type="component" value="Unassembled WGS sequence"/>
</dbReference>
<evidence type="ECO:0000313" key="4">
    <source>
        <dbReference type="Proteomes" id="UP000254866"/>
    </source>
</evidence>
<feature type="region of interest" description="Disordered" evidence="2">
    <location>
        <begin position="1"/>
        <end position="70"/>
    </location>
</feature>
<dbReference type="OrthoDB" id="3431918at2759"/>
<evidence type="ECO:0000313" key="3">
    <source>
        <dbReference type="EMBL" id="RDL36278.1"/>
    </source>
</evidence>
<keyword evidence="4" id="KW-1185">Reference proteome</keyword>
<name>A0A370TL75_9HELO</name>
<comment type="caution">
    <text evidence="3">The sequence shown here is derived from an EMBL/GenBank/DDBJ whole genome shotgun (WGS) entry which is preliminary data.</text>
</comment>
<gene>
    <name evidence="3" type="ORF">BP5553_06890</name>
</gene>
<protein>
    <submittedName>
        <fullName evidence="3">Uncharacterized protein</fullName>
    </submittedName>
</protein>
<accession>A0A370TL75</accession>
<evidence type="ECO:0000256" key="1">
    <source>
        <dbReference type="SAM" id="Coils"/>
    </source>
</evidence>
<evidence type="ECO:0000256" key="2">
    <source>
        <dbReference type="SAM" id="MobiDB-lite"/>
    </source>
</evidence>
<dbReference type="EMBL" id="NPIC01000005">
    <property type="protein sequence ID" value="RDL36278.1"/>
    <property type="molecule type" value="Genomic_DNA"/>
</dbReference>
<keyword evidence="1" id="KW-0175">Coiled coil</keyword>
<reference evidence="3 4" key="1">
    <citation type="journal article" date="2018" name="IMA Fungus">
        <title>IMA Genome-F 9: Draft genome sequence of Annulohypoxylon stygium, Aspergillus mulundensis, Berkeleyomyces basicola (syn. Thielaviopsis basicola), Ceratocystis smalleyi, two Cercospora beticola strains, Coleophoma cylindrospora, Fusarium fracticaudum, Phialophora cf. hyalina, and Morchella septimelata.</title>
        <authorList>
            <person name="Wingfield B.D."/>
            <person name="Bills G.F."/>
            <person name="Dong Y."/>
            <person name="Huang W."/>
            <person name="Nel W.J."/>
            <person name="Swalarsk-Parry B.S."/>
            <person name="Vaghefi N."/>
            <person name="Wilken P.M."/>
            <person name="An Z."/>
            <person name="de Beer Z.W."/>
            <person name="De Vos L."/>
            <person name="Chen L."/>
            <person name="Duong T.A."/>
            <person name="Gao Y."/>
            <person name="Hammerbacher A."/>
            <person name="Kikkert J.R."/>
            <person name="Li Y."/>
            <person name="Li H."/>
            <person name="Li K."/>
            <person name="Li Q."/>
            <person name="Liu X."/>
            <person name="Ma X."/>
            <person name="Naidoo K."/>
            <person name="Pethybridge S.J."/>
            <person name="Sun J."/>
            <person name="Steenkamp E.T."/>
            <person name="van der Nest M.A."/>
            <person name="van Wyk S."/>
            <person name="Wingfield M.J."/>
            <person name="Xiong C."/>
            <person name="Yue Q."/>
            <person name="Zhang X."/>
        </authorList>
    </citation>
    <scope>NUCLEOTIDE SEQUENCE [LARGE SCALE GENOMIC DNA]</scope>
    <source>
        <strain evidence="3 4">BP 5553</strain>
    </source>
</reference>
<feature type="region of interest" description="Disordered" evidence="2">
    <location>
        <begin position="352"/>
        <end position="371"/>
    </location>
</feature>
<sequence length="423" mass="47652">MGSGEVGKKPKGNNPKTSSSKATKDKVGKVNSSKTPETPAQKKKKIAEDIRKHKLVLEGSRSQREGCKPRLEEITKSYGNGAHPEFKDEYDRCNKEFDEMTSVLAKYEADLNELMEEQRAVVAMDGVEESTNPLNEPNPYDVIGPAPPINVIGNGRPANPVDTAPINVIGNGSPANPADEDDDDAGLITPEKNREVSGRGDAGVVVGWRKRGQSTQVIIRHGPKNSPRYERSTKFRSGLSFSLKTTPQIGPDHRHGDEKNGRIHVRQMDDFKGMLGVSYNCPLEDLRPRPVTGLKNYPKSVEIWVKWCIDGMIYREWEVVSSIKHLWANPTEFEEYVYNTASDHNEKHQAWLSGQREGKETSPTPAPQTAYRRKEVKIEVPSEFEKFRQEWAEMQNPKLDPNNLNPMQAFVLKKLYQDFSEEL</sequence>
<organism evidence="3 4">
    <name type="scientific">Venustampulla echinocandica</name>
    <dbReference type="NCBI Taxonomy" id="2656787"/>
    <lineage>
        <taxon>Eukaryota</taxon>
        <taxon>Fungi</taxon>
        <taxon>Dikarya</taxon>
        <taxon>Ascomycota</taxon>
        <taxon>Pezizomycotina</taxon>
        <taxon>Leotiomycetes</taxon>
        <taxon>Helotiales</taxon>
        <taxon>Pleuroascaceae</taxon>
        <taxon>Venustampulla</taxon>
    </lineage>
</organism>
<dbReference type="RefSeq" id="XP_031868934.1">
    <property type="nucleotide sequence ID" value="XM_032015513.1"/>
</dbReference>
<feature type="coiled-coil region" evidence="1">
    <location>
        <begin position="97"/>
        <end position="124"/>
    </location>
</feature>
<dbReference type="AlphaFoldDB" id="A0A370TL75"/>
<proteinExistence type="predicted"/>
<feature type="compositionally biased region" description="Basic and acidic residues" evidence="2">
    <location>
        <begin position="61"/>
        <end position="70"/>
    </location>
</feature>
<dbReference type="GeneID" id="43599739"/>